<name>A0A232LTL5_9EURO</name>
<evidence type="ECO:0000256" key="6">
    <source>
        <dbReference type="ARBA" id="ARBA00023065"/>
    </source>
</evidence>
<dbReference type="GO" id="GO:0005254">
    <property type="term" value="F:chloride channel activity"/>
    <property type="evidence" value="ECO:0007669"/>
    <property type="project" value="InterPro"/>
</dbReference>
<keyword evidence="6" id="KW-0406">Ion transport</keyword>
<evidence type="ECO:0000256" key="8">
    <source>
        <dbReference type="SAM" id="Phobius"/>
    </source>
</evidence>
<comment type="caution">
    <text evidence="9">The sequence shown here is derived from an EMBL/GenBank/DDBJ whole genome shotgun (WGS) entry which is preliminary data.</text>
</comment>
<sequence>MDMDPTPTKDETSAAVIISNTDVHMGHSAIYHSHDVDVAPAPVPVTVHLPEHQAQDNSSGYGELDHDGAEKPIISQSVIEEAQQAELEQQTFVPTRPTDLEHYFVGPRDLSRHTKWPTFLRMDGSILPRLIVPLIFVAMWTTVITCISELRQVNLGTSNTLLTVLGFVVGLALSFRSATAYERYSEGRKNWSLLIRTSRNIARTIWINIDERGEDEKQHVLGKLTAINLIVAYSVALKHWLRFEPAIAYKDLVALVGHINTFAGEARDEQENHPPQKTPWKAAGEYLGLSFASSNPRKLMKRSKKPVGHLPLEILNHLSAYIDSCVEKKLLPSAIHQGQLATGLASLNEVLTETERVRDTPLPEAYVIAISQIAWIYILVLPFQLIGTLGWITIPGSIVSAYIILSLVAIGGELEDPFGQDVNDLPLDSYCHQIAQELEIITAIPPPKPEDFCKNSENLVMYPLSLDGYASWQQRSIDDIRDALKAKVVVRHPCPSVKADSEQASTASV</sequence>
<keyword evidence="10" id="KW-1185">Reference proteome</keyword>
<dbReference type="PANTHER" id="PTHR33281:SF19">
    <property type="entry name" value="VOLTAGE-DEPENDENT ANION CHANNEL-FORMING PROTEIN YNEE"/>
    <property type="match status" value="1"/>
</dbReference>
<proteinExistence type="predicted"/>
<dbReference type="Proteomes" id="UP000243515">
    <property type="component" value="Unassembled WGS sequence"/>
</dbReference>
<evidence type="ECO:0000256" key="1">
    <source>
        <dbReference type="ARBA" id="ARBA00004651"/>
    </source>
</evidence>
<dbReference type="AlphaFoldDB" id="A0A232LTL5"/>
<feature type="transmembrane region" description="Helical" evidence="8">
    <location>
        <begin position="156"/>
        <end position="175"/>
    </location>
</feature>
<keyword evidence="3" id="KW-1003">Cell membrane</keyword>
<keyword evidence="7 8" id="KW-0472">Membrane</keyword>
<accession>A0A232LTL5</accession>
<protein>
    <submittedName>
        <fullName evidence="9">Uncharacterized protein</fullName>
    </submittedName>
</protein>
<evidence type="ECO:0000313" key="9">
    <source>
        <dbReference type="EMBL" id="OXV07358.1"/>
    </source>
</evidence>
<comment type="subcellular location">
    <subcellularLocation>
        <location evidence="1">Cell membrane</location>
        <topology evidence="1">Multi-pass membrane protein</topology>
    </subcellularLocation>
</comment>
<gene>
    <name evidence="9" type="ORF">Egran_04875</name>
</gene>
<feature type="transmembrane region" description="Helical" evidence="8">
    <location>
        <begin position="130"/>
        <end position="150"/>
    </location>
</feature>
<dbReference type="InterPro" id="IPR044669">
    <property type="entry name" value="YneE/VCCN1/2-like"/>
</dbReference>
<evidence type="ECO:0000313" key="10">
    <source>
        <dbReference type="Proteomes" id="UP000243515"/>
    </source>
</evidence>
<evidence type="ECO:0000256" key="7">
    <source>
        <dbReference type="ARBA" id="ARBA00023136"/>
    </source>
</evidence>
<evidence type="ECO:0000256" key="3">
    <source>
        <dbReference type="ARBA" id="ARBA00022475"/>
    </source>
</evidence>
<dbReference type="OrthoDB" id="1368at2759"/>
<keyword evidence="2" id="KW-0813">Transport</keyword>
<dbReference type="PANTHER" id="PTHR33281">
    <property type="entry name" value="UPF0187 PROTEIN YNEE"/>
    <property type="match status" value="1"/>
</dbReference>
<dbReference type="EMBL" id="NPHW01004910">
    <property type="protein sequence ID" value="OXV07358.1"/>
    <property type="molecule type" value="Genomic_DNA"/>
</dbReference>
<feature type="transmembrane region" description="Helical" evidence="8">
    <location>
        <begin position="389"/>
        <end position="410"/>
    </location>
</feature>
<dbReference type="Pfam" id="PF25539">
    <property type="entry name" value="Bestrophin_2"/>
    <property type="match status" value="1"/>
</dbReference>
<keyword evidence="4 8" id="KW-0812">Transmembrane</keyword>
<reference evidence="9 10" key="1">
    <citation type="journal article" date="2015" name="Environ. Microbiol.">
        <title>Metagenome sequence of Elaphomyces granulatus from sporocarp tissue reveals Ascomycota ectomycorrhizal fingerprints of genome expansion and a Proteobacteria-rich microbiome.</title>
        <authorList>
            <person name="Quandt C.A."/>
            <person name="Kohler A."/>
            <person name="Hesse C.N."/>
            <person name="Sharpton T.J."/>
            <person name="Martin F."/>
            <person name="Spatafora J.W."/>
        </authorList>
    </citation>
    <scope>NUCLEOTIDE SEQUENCE [LARGE SCALE GENOMIC DNA]</scope>
    <source>
        <strain evidence="9 10">OSC145934</strain>
    </source>
</reference>
<evidence type="ECO:0000256" key="2">
    <source>
        <dbReference type="ARBA" id="ARBA00022448"/>
    </source>
</evidence>
<keyword evidence="5 8" id="KW-1133">Transmembrane helix</keyword>
<dbReference type="GO" id="GO:0005886">
    <property type="term" value="C:plasma membrane"/>
    <property type="evidence" value="ECO:0007669"/>
    <property type="project" value="UniProtKB-SubCell"/>
</dbReference>
<evidence type="ECO:0000256" key="5">
    <source>
        <dbReference type="ARBA" id="ARBA00022989"/>
    </source>
</evidence>
<organism evidence="9 10">
    <name type="scientific">Elaphomyces granulatus</name>
    <dbReference type="NCBI Taxonomy" id="519963"/>
    <lineage>
        <taxon>Eukaryota</taxon>
        <taxon>Fungi</taxon>
        <taxon>Dikarya</taxon>
        <taxon>Ascomycota</taxon>
        <taxon>Pezizomycotina</taxon>
        <taxon>Eurotiomycetes</taxon>
        <taxon>Eurotiomycetidae</taxon>
        <taxon>Eurotiales</taxon>
        <taxon>Elaphomycetaceae</taxon>
        <taxon>Elaphomyces</taxon>
    </lineage>
</organism>
<evidence type="ECO:0000256" key="4">
    <source>
        <dbReference type="ARBA" id="ARBA00022692"/>
    </source>
</evidence>
<feature type="transmembrane region" description="Helical" evidence="8">
    <location>
        <begin position="365"/>
        <end position="383"/>
    </location>
</feature>